<dbReference type="AlphaFoldDB" id="A0A0G0LR12"/>
<dbReference type="Pfam" id="PF02911">
    <property type="entry name" value="Formyl_trans_C"/>
    <property type="match status" value="1"/>
</dbReference>
<dbReference type="InterPro" id="IPR044135">
    <property type="entry name" value="Met-tRNA-FMT_C"/>
</dbReference>
<dbReference type="STRING" id="1618345.UT18_C0011G0034"/>
<proteinExistence type="inferred from homology"/>
<organism evidence="8 9">
    <name type="scientific">candidate division CPR2 bacterium GW2011_GWC2_39_10</name>
    <dbReference type="NCBI Taxonomy" id="1618345"/>
    <lineage>
        <taxon>Bacteria</taxon>
        <taxon>Bacteria division CPR2</taxon>
    </lineage>
</organism>
<dbReference type="CDD" id="cd08704">
    <property type="entry name" value="Met_tRNA_FMT_C"/>
    <property type="match status" value="1"/>
</dbReference>
<gene>
    <name evidence="5" type="primary">fmt</name>
    <name evidence="8" type="ORF">UT18_C0011G0034</name>
</gene>
<dbReference type="InterPro" id="IPR036477">
    <property type="entry name" value="Formyl_transf_N_sf"/>
</dbReference>
<comment type="function">
    <text evidence="5">Attaches a formyl group to the free amino group of methionyl-tRNA(fMet). The formyl group appears to play a dual role in the initiator identity of N-formylmethionyl-tRNA by promoting its recognition by IF2 and preventing the misappropriation of this tRNA by the elongation apparatus.</text>
</comment>
<sequence>MKSIVFFGSGDFSKTVLEILLKDFEVKSIVTETDKPKGRSLTPTPNPVAIFANNAGLKVIKSPRINSEKEKLKEFPCDFFVVASFGQIIADDILNMPHLESLNLHPSLLPKYRGSSPIQQTLLSEDKVTGNSIIKITDKLDAGPIFKQSKIKISPDDNYITLSQKLATDGAVLLKEVMQNFKDLKPSMQNEKMASYTSIILKDDGLIKWNESAHTINAKIKAFAAWPTCFTGVDNLILIIRKAEVTKLPANKPGQITINNGEVLVSASDYYLRILFIQPSGKKEMDNVAFANGYKRLNGKILNV</sequence>
<reference evidence="8 9" key="1">
    <citation type="journal article" date="2015" name="Nature">
        <title>rRNA introns, odd ribosomes, and small enigmatic genomes across a large radiation of phyla.</title>
        <authorList>
            <person name="Brown C.T."/>
            <person name="Hug L.A."/>
            <person name="Thomas B.C."/>
            <person name="Sharon I."/>
            <person name="Castelle C.J."/>
            <person name="Singh A."/>
            <person name="Wilkins M.J."/>
            <person name="Williams K.H."/>
            <person name="Banfield J.F."/>
        </authorList>
    </citation>
    <scope>NUCLEOTIDE SEQUENCE [LARGE SCALE GENOMIC DNA]</scope>
</reference>
<dbReference type="EMBL" id="LBVV01000011">
    <property type="protein sequence ID" value="KKQ94328.1"/>
    <property type="molecule type" value="Genomic_DNA"/>
</dbReference>
<evidence type="ECO:0000313" key="9">
    <source>
        <dbReference type="Proteomes" id="UP000034207"/>
    </source>
</evidence>
<dbReference type="SUPFAM" id="SSF53328">
    <property type="entry name" value="Formyltransferase"/>
    <property type="match status" value="1"/>
</dbReference>
<evidence type="ECO:0000256" key="5">
    <source>
        <dbReference type="HAMAP-Rule" id="MF_00182"/>
    </source>
</evidence>
<dbReference type="GO" id="GO:0004479">
    <property type="term" value="F:methionyl-tRNA formyltransferase activity"/>
    <property type="evidence" value="ECO:0007669"/>
    <property type="project" value="UniProtKB-UniRule"/>
</dbReference>
<dbReference type="Gene3D" id="3.40.50.12230">
    <property type="match status" value="1"/>
</dbReference>
<feature type="domain" description="Formyl transferase N-terminal" evidence="6">
    <location>
        <begin position="2"/>
        <end position="176"/>
    </location>
</feature>
<evidence type="ECO:0000313" key="8">
    <source>
        <dbReference type="EMBL" id="KKQ94328.1"/>
    </source>
</evidence>
<dbReference type="HAMAP" id="MF_00182">
    <property type="entry name" value="Formyl_trans"/>
    <property type="match status" value="1"/>
</dbReference>
<evidence type="ECO:0000256" key="4">
    <source>
        <dbReference type="ARBA" id="ARBA00022917"/>
    </source>
</evidence>
<dbReference type="Proteomes" id="UP000034207">
    <property type="component" value="Unassembled WGS sequence"/>
</dbReference>
<keyword evidence="4 5" id="KW-0648">Protein biosynthesis</keyword>
<dbReference type="InterPro" id="IPR005793">
    <property type="entry name" value="Formyl_trans_C"/>
</dbReference>
<dbReference type="InterPro" id="IPR011034">
    <property type="entry name" value="Formyl_transferase-like_C_sf"/>
</dbReference>
<evidence type="ECO:0000256" key="1">
    <source>
        <dbReference type="ARBA" id="ARBA00010699"/>
    </source>
</evidence>
<protein>
    <recommendedName>
        <fullName evidence="2 5">Methionyl-tRNA formyltransferase</fullName>
        <ecNumber evidence="2 5">2.1.2.9</ecNumber>
    </recommendedName>
</protein>
<comment type="caution">
    <text evidence="8">The sequence shown here is derived from an EMBL/GenBank/DDBJ whole genome shotgun (WGS) entry which is preliminary data.</text>
</comment>
<evidence type="ECO:0000256" key="2">
    <source>
        <dbReference type="ARBA" id="ARBA00012261"/>
    </source>
</evidence>
<evidence type="ECO:0000259" key="7">
    <source>
        <dbReference type="Pfam" id="PF02911"/>
    </source>
</evidence>
<dbReference type="NCBIfam" id="TIGR00460">
    <property type="entry name" value="fmt"/>
    <property type="match status" value="1"/>
</dbReference>
<dbReference type="SUPFAM" id="SSF50486">
    <property type="entry name" value="FMT C-terminal domain-like"/>
    <property type="match status" value="1"/>
</dbReference>
<dbReference type="PANTHER" id="PTHR11138:SF5">
    <property type="entry name" value="METHIONYL-TRNA FORMYLTRANSFERASE, MITOCHONDRIAL"/>
    <property type="match status" value="1"/>
</dbReference>
<accession>A0A0G0LR12</accession>
<evidence type="ECO:0000259" key="6">
    <source>
        <dbReference type="Pfam" id="PF00551"/>
    </source>
</evidence>
<name>A0A0G0LR12_UNCC2</name>
<feature type="binding site" evidence="5">
    <location>
        <begin position="107"/>
        <end position="110"/>
    </location>
    <ligand>
        <name>(6S)-5,6,7,8-tetrahydrofolate</name>
        <dbReference type="ChEBI" id="CHEBI:57453"/>
    </ligand>
</feature>
<dbReference type="InterPro" id="IPR002376">
    <property type="entry name" value="Formyl_transf_N"/>
</dbReference>
<dbReference type="InterPro" id="IPR041711">
    <property type="entry name" value="Met-tRNA-FMT_N"/>
</dbReference>
<keyword evidence="3 5" id="KW-0808">Transferase</keyword>
<dbReference type="PANTHER" id="PTHR11138">
    <property type="entry name" value="METHIONYL-TRNA FORMYLTRANSFERASE"/>
    <property type="match status" value="1"/>
</dbReference>
<dbReference type="Pfam" id="PF00551">
    <property type="entry name" value="Formyl_trans_N"/>
    <property type="match status" value="1"/>
</dbReference>
<comment type="catalytic activity">
    <reaction evidence="5">
        <text>L-methionyl-tRNA(fMet) + (6R)-10-formyltetrahydrofolate = N-formyl-L-methionyl-tRNA(fMet) + (6S)-5,6,7,8-tetrahydrofolate + H(+)</text>
        <dbReference type="Rhea" id="RHEA:24380"/>
        <dbReference type="Rhea" id="RHEA-COMP:9952"/>
        <dbReference type="Rhea" id="RHEA-COMP:9953"/>
        <dbReference type="ChEBI" id="CHEBI:15378"/>
        <dbReference type="ChEBI" id="CHEBI:57453"/>
        <dbReference type="ChEBI" id="CHEBI:78530"/>
        <dbReference type="ChEBI" id="CHEBI:78844"/>
        <dbReference type="ChEBI" id="CHEBI:195366"/>
        <dbReference type="EC" id="2.1.2.9"/>
    </reaction>
</comment>
<evidence type="ECO:0000256" key="3">
    <source>
        <dbReference type="ARBA" id="ARBA00022679"/>
    </source>
</evidence>
<dbReference type="EC" id="2.1.2.9" evidence="2 5"/>
<dbReference type="CDD" id="cd08646">
    <property type="entry name" value="FMT_core_Met-tRNA-FMT_N"/>
    <property type="match status" value="1"/>
</dbReference>
<comment type="similarity">
    <text evidence="1 5">Belongs to the Fmt family.</text>
</comment>
<dbReference type="InterPro" id="IPR005794">
    <property type="entry name" value="Fmt"/>
</dbReference>
<feature type="domain" description="Formyl transferase C-terminal" evidence="7">
    <location>
        <begin position="200"/>
        <end position="294"/>
    </location>
</feature>